<feature type="binding site" evidence="11">
    <location>
        <position position="293"/>
    </location>
    <ligand>
        <name>FMN</name>
        <dbReference type="ChEBI" id="CHEBI:58210"/>
    </ligand>
</feature>
<dbReference type="NCBIfam" id="TIGR00033">
    <property type="entry name" value="aroC"/>
    <property type="match status" value="1"/>
</dbReference>
<feature type="binding site" evidence="11">
    <location>
        <begin position="308"/>
        <end position="312"/>
    </location>
    <ligand>
        <name>FMN</name>
        <dbReference type="ChEBI" id="CHEBI:58210"/>
    </ligand>
</feature>
<dbReference type="GO" id="GO:0004107">
    <property type="term" value="F:chorismate synthase activity"/>
    <property type="evidence" value="ECO:0007669"/>
    <property type="project" value="UniProtKB-UniRule"/>
</dbReference>
<dbReference type="eggNOG" id="COG0082">
    <property type="taxonomic scope" value="Bacteria"/>
</dbReference>
<dbReference type="PANTHER" id="PTHR21085">
    <property type="entry name" value="CHORISMATE SYNTHASE"/>
    <property type="match status" value="1"/>
</dbReference>
<keyword evidence="5 11" id="KW-0285">Flavoprotein</keyword>
<keyword evidence="10 11" id="KW-0456">Lyase</keyword>
<dbReference type="EC" id="4.2.3.5" evidence="3 11"/>
<keyword evidence="6 11" id="KW-0288">FMN</keyword>
<dbReference type="GO" id="GO:0008652">
    <property type="term" value="P:amino acid biosynthetic process"/>
    <property type="evidence" value="ECO:0007669"/>
    <property type="project" value="UniProtKB-KW"/>
</dbReference>
<dbReference type="SUPFAM" id="SSF103263">
    <property type="entry name" value="Chorismate synthase, AroC"/>
    <property type="match status" value="1"/>
</dbReference>
<evidence type="ECO:0000256" key="5">
    <source>
        <dbReference type="ARBA" id="ARBA00022630"/>
    </source>
</evidence>
<dbReference type="EMBL" id="FP929045">
    <property type="protein sequence ID" value="CBK98723.1"/>
    <property type="molecule type" value="Genomic_DNA"/>
</dbReference>
<evidence type="ECO:0000256" key="11">
    <source>
        <dbReference type="HAMAP-Rule" id="MF_00300"/>
    </source>
</evidence>
<dbReference type="PROSITE" id="PS00788">
    <property type="entry name" value="CHORISMATE_SYNTHASE_2"/>
    <property type="match status" value="1"/>
</dbReference>
<accession>D4JXH4</accession>
<evidence type="ECO:0000313" key="13">
    <source>
        <dbReference type="Proteomes" id="UP000008804"/>
    </source>
</evidence>
<feature type="binding site" evidence="11">
    <location>
        <position position="335"/>
    </location>
    <ligand>
        <name>FMN</name>
        <dbReference type="ChEBI" id="CHEBI:58210"/>
    </ligand>
</feature>
<evidence type="ECO:0000256" key="9">
    <source>
        <dbReference type="ARBA" id="ARBA00023141"/>
    </source>
</evidence>
<reference evidence="12 13" key="2">
    <citation type="submission" date="2010-03" db="EMBL/GenBank/DDBJ databases">
        <authorList>
            <person name="Pajon A."/>
        </authorList>
    </citation>
    <scope>NUCLEOTIDE SEQUENCE [LARGE SCALE GENOMIC DNA]</scope>
    <source>
        <strain evidence="13">L2-6</strain>
    </source>
</reference>
<keyword evidence="13" id="KW-1185">Reference proteome</keyword>
<name>D4JXH4_9FIRM</name>
<dbReference type="AlphaFoldDB" id="D4JXH4"/>
<evidence type="ECO:0000256" key="1">
    <source>
        <dbReference type="ARBA" id="ARBA00005044"/>
    </source>
</evidence>
<dbReference type="Proteomes" id="UP000008804">
    <property type="component" value="Chromosome"/>
</dbReference>
<comment type="similarity">
    <text evidence="2 11">Belongs to the chorismate synthase family.</text>
</comment>
<dbReference type="InterPro" id="IPR000453">
    <property type="entry name" value="Chorismate_synth"/>
</dbReference>
<evidence type="ECO:0000256" key="10">
    <source>
        <dbReference type="ARBA" id="ARBA00023239"/>
    </source>
</evidence>
<dbReference type="CDD" id="cd07304">
    <property type="entry name" value="Chorismate_synthase"/>
    <property type="match status" value="1"/>
</dbReference>
<evidence type="ECO:0000256" key="7">
    <source>
        <dbReference type="ARBA" id="ARBA00022827"/>
    </source>
</evidence>
<dbReference type="GO" id="GO:0005829">
    <property type="term" value="C:cytosol"/>
    <property type="evidence" value="ECO:0007669"/>
    <property type="project" value="TreeGrafter"/>
</dbReference>
<protein>
    <recommendedName>
        <fullName evidence="3 11">Chorismate synthase</fullName>
        <shortName evidence="11">CS</shortName>
        <ecNumber evidence="3 11">4.2.3.5</ecNumber>
    </recommendedName>
    <alternativeName>
        <fullName evidence="11">5-enolpyruvylshikimate-3-phosphate phospholyase</fullName>
    </alternativeName>
</protein>
<dbReference type="InterPro" id="IPR020541">
    <property type="entry name" value="Chorismate_synthase_CS"/>
</dbReference>
<evidence type="ECO:0000256" key="4">
    <source>
        <dbReference type="ARBA" id="ARBA00022605"/>
    </source>
</evidence>
<dbReference type="UniPathway" id="UPA00053">
    <property type="reaction ID" value="UER00090"/>
</dbReference>
<sequence>MKNTFGSALALTIFGESHGRAIGGVLDGMAAGVPVDEGFIAACMDKRRARGDGLSTPRVEADKVQLLSGVMNGHTTGTAIALMIENQNTRSGDYAKTADLLRPGHADYTAYAKYHGFQDARGGGHFSGRITAALVAGGSIVLGALNRAGIDITTHIARCAGISDTPFALDDAAALAAQVSVLESRDEGFALLDASVEEPMKTAIRAAGSEGDSVGGILETAILGLPAGVGEPYFDSVESLISHMAFSVPAVKGIEFGTGFGFADLKGSEANDAFRMKGDSVVTATNHNAGINGGITNGMPVVFRTAVKPTPSIYKEQETVDYIAKQDAPLSIQGRHDPCIVPRAAIVQTCVAALAVGDLMTARYGTAWMERPTSYRREGL</sequence>
<dbReference type="GO" id="GO:0009073">
    <property type="term" value="P:aromatic amino acid family biosynthetic process"/>
    <property type="evidence" value="ECO:0007669"/>
    <property type="project" value="UniProtKB-KW"/>
</dbReference>
<dbReference type="GO" id="GO:0010181">
    <property type="term" value="F:FMN binding"/>
    <property type="evidence" value="ECO:0007669"/>
    <property type="project" value="TreeGrafter"/>
</dbReference>
<dbReference type="GO" id="GO:0009423">
    <property type="term" value="P:chorismate biosynthetic process"/>
    <property type="evidence" value="ECO:0007669"/>
    <property type="project" value="UniProtKB-UniRule"/>
</dbReference>
<keyword evidence="7 11" id="KW-0274">FAD</keyword>
<comment type="pathway">
    <text evidence="1 11">Metabolic intermediate biosynthesis; chorismate biosynthesis; chorismate from D-erythrose 4-phosphate and phosphoenolpyruvate: step 7/7.</text>
</comment>
<evidence type="ECO:0000256" key="2">
    <source>
        <dbReference type="ARBA" id="ARBA00008014"/>
    </source>
</evidence>
<comment type="subunit">
    <text evidence="11">Homotetramer.</text>
</comment>
<dbReference type="HAMAP" id="MF_00300">
    <property type="entry name" value="Chorismate_synth"/>
    <property type="match status" value="1"/>
</dbReference>
<comment type="function">
    <text evidence="11">Catalyzes the anti-1,4-elimination of the C-3 phosphate and the C-6 proR hydrogen from 5-enolpyruvylshikimate-3-phosphate (EPSP) to yield chorismate, which is the branch point compound that serves as the starting substrate for the three terminal pathways of aromatic amino acid biosynthesis. This reaction introduces a second double bond into the aromatic ring system.</text>
</comment>
<keyword evidence="8 11" id="KW-0521">NADP</keyword>
<dbReference type="Gene3D" id="3.60.150.10">
    <property type="entry name" value="Chorismate synthase AroC"/>
    <property type="match status" value="1"/>
</dbReference>
<feature type="binding site" evidence="11">
    <location>
        <position position="47"/>
    </location>
    <ligand>
        <name>NADP(+)</name>
        <dbReference type="ChEBI" id="CHEBI:58349"/>
    </ligand>
</feature>
<keyword evidence="9 11" id="KW-0057">Aromatic amino acid biosynthesis</keyword>
<dbReference type="RefSeq" id="WP_015564426.1">
    <property type="nucleotide sequence ID" value="NC_021042.1"/>
</dbReference>
<dbReference type="PATRIC" id="fig|718252.3.peg.2538"/>
<dbReference type="STRING" id="718252.FP2_11920"/>
<evidence type="ECO:0000256" key="3">
    <source>
        <dbReference type="ARBA" id="ARBA00013036"/>
    </source>
</evidence>
<evidence type="ECO:0000313" key="12">
    <source>
        <dbReference type="EMBL" id="CBK98723.1"/>
    </source>
</evidence>
<dbReference type="HOGENOM" id="CLU_034547_0_0_9"/>
<dbReference type="Pfam" id="PF01264">
    <property type="entry name" value="Chorismate_synt"/>
    <property type="match status" value="1"/>
</dbReference>
<feature type="binding site" evidence="11">
    <location>
        <begin position="125"/>
        <end position="127"/>
    </location>
    <ligand>
        <name>FMN</name>
        <dbReference type="ChEBI" id="CHEBI:58210"/>
    </ligand>
</feature>
<reference evidence="12 13" key="1">
    <citation type="submission" date="2010-03" db="EMBL/GenBank/DDBJ databases">
        <title>The genome sequence of Faecalibacterium prausnitzii L2/6.</title>
        <authorList>
            <consortium name="metaHIT consortium -- http://www.metahit.eu/"/>
            <person name="Pajon A."/>
            <person name="Turner K."/>
            <person name="Parkhill J."/>
            <person name="Duncan S."/>
            <person name="Flint H."/>
        </authorList>
    </citation>
    <scope>NUCLEOTIDE SEQUENCE [LARGE SCALE GENOMIC DNA]</scope>
    <source>
        <strain evidence="13">L2-6</strain>
    </source>
</reference>
<dbReference type="NCBIfam" id="NF003793">
    <property type="entry name" value="PRK05382.1"/>
    <property type="match status" value="1"/>
</dbReference>
<evidence type="ECO:0000256" key="8">
    <source>
        <dbReference type="ARBA" id="ARBA00022857"/>
    </source>
</evidence>
<comment type="catalytic activity">
    <reaction evidence="11">
        <text>5-O-(1-carboxyvinyl)-3-phosphoshikimate = chorismate + phosphate</text>
        <dbReference type="Rhea" id="RHEA:21020"/>
        <dbReference type="ChEBI" id="CHEBI:29748"/>
        <dbReference type="ChEBI" id="CHEBI:43474"/>
        <dbReference type="ChEBI" id="CHEBI:57701"/>
        <dbReference type="EC" id="4.2.3.5"/>
    </reaction>
</comment>
<dbReference type="InterPro" id="IPR035904">
    <property type="entry name" value="Chorismate_synth_AroC_sf"/>
</dbReference>
<comment type="cofactor">
    <cofactor evidence="11">
        <name>FMNH2</name>
        <dbReference type="ChEBI" id="CHEBI:57618"/>
    </cofactor>
    <text evidence="11">Reduced FMN (FMNH(2)).</text>
</comment>
<dbReference type="PANTHER" id="PTHR21085:SF0">
    <property type="entry name" value="CHORISMATE SYNTHASE"/>
    <property type="match status" value="1"/>
</dbReference>
<comment type="caution">
    <text evidence="11">Lacks conserved residue(s) required for the propagation of feature annotation.</text>
</comment>
<proteinExistence type="inferred from homology"/>
<evidence type="ECO:0000256" key="6">
    <source>
        <dbReference type="ARBA" id="ARBA00022643"/>
    </source>
</evidence>
<organism evidence="12 13">
    <name type="scientific">Faecalibacterium prausnitzii L2-6</name>
    <dbReference type="NCBI Taxonomy" id="718252"/>
    <lineage>
        <taxon>Bacteria</taxon>
        <taxon>Bacillati</taxon>
        <taxon>Bacillota</taxon>
        <taxon>Clostridia</taxon>
        <taxon>Eubacteriales</taxon>
        <taxon>Oscillospiraceae</taxon>
        <taxon>Faecalibacterium</taxon>
    </lineage>
</organism>
<dbReference type="PIRSF" id="PIRSF001456">
    <property type="entry name" value="Chorismate_synth"/>
    <property type="match status" value="1"/>
</dbReference>
<dbReference type="KEGG" id="fpr:FP2_11920"/>
<keyword evidence="4 11" id="KW-0028">Amino-acid biosynthesis</keyword>
<gene>
    <name evidence="11" type="primary">aroC</name>
    <name evidence="12" type="ORF">FP2_11920</name>
</gene>